<name>A0A5P8WFV6_9NOSO</name>
<dbReference type="EMBL" id="CP045227">
    <property type="protein sequence ID" value="QFS50699.1"/>
    <property type="molecule type" value="Genomic_DNA"/>
</dbReference>
<organism evidence="1 2">
    <name type="scientific">Nostoc sphaeroides CCNUC1</name>
    <dbReference type="NCBI Taxonomy" id="2653204"/>
    <lineage>
        <taxon>Bacteria</taxon>
        <taxon>Bacillati</taxon>
        <taxon>Cyanobacteriota</taxon>
        <taxon>Cyanophyceae</taxon>
        <taxon>Nostocales</taxon>
        <taxon>Nostocaceae</taxon>
        <taxon>Nostoc</taxon>
    </lineage>
</organism>
<reference evidence="1 2" key="1">
    <citation type="submission" date="2019-10" db="EMBL/GenBank/DDBJ databases">
        <title>Genomic and transcriptomic insights into the perfect genentic adaptation of a filamentous nitrogen-fixing cyanobacterium to rice fields.</title>
        <authorList>
            <person name="Chen Z."/>
        </authorList>
    </citation>
    <scope>NUCLEOTIDE SEQUENCE [LARGE SCALE GENOMIC DNA]</scope>
    <source>
        <strain evidence="1">CCNUC1</strain>
    </source>
</reference>
<proteinExistence type="predicted"/>
<gene>
    <name evidence="1" type="ORF">GXM_08193</name>
</gene>
<evidence type="ECO:0000313" key="2">
    <source>
        <dbReference type="Proteomes" id="UP000326678"/>
    </source>
</evidence>
<dbReference type="KEGG" id="nsh:GXM_08193"/>
<dbReference type="Proteomes" id="UP000326678">
    <property type="component" value="Chromosome Gxm2"/>
</dbReference>
<keyword evidence="2" id="KW-1185">Reference proteome</keyword>
<dbReference type="AlphaFoldDB" id="A0A5P8WFV6"/>
<accession>A0A5P8WFV6</accession>
<sequence length="39" mass="4382">MQSGFWLVLPEKSNSGFPVVNPAYEAAITLLQHQRLLLL</sequence>
<protein>
    <submittedName>
        <fullName evidence="1">Uncharacterized protein</fullName>
    </submittedName>
</protein>
<evidence type="ECO:0000313" key="1">
    <source>
        <dbReference type="EMBL" id="QFS50699.1"/>
    </source>
</evidence>